<protein>
    <submittedName>
        <fullName evidence="2">Uncharacterized protein</fullName>
    </submittedName>
</protein>
<feature type="transmembrane region" description="Helical" evidence="1">
    <location>
        <begin position="71"/>
        <end position="92"/>
    </location>
</feature>
<organism evidence="2">
    <name type="scientific">Notodromas monacha</name>
    <dbReference type="NCBI Taxonomy" id="399045"/>
    <lineage>
        <taxon>Eukaryota</taxon>
        <taxon>Metazoa</taxon>
        <taxon>Ecdysozoa</taxon>
        <taxon>Arthropoda</taxon>
        <taxon>Crustacea</taxon>
        <taxon>Oligostraca</taxon>
        <taxon>Ostracoda</taxon>
        <taxon>Podocopa</taxon>
        <taxon>Podocopida</taxon>
        <taxon>Cypridocopina</taxon>
        <taxon>Cypridoidea</taxon>
        <taxon>Cyprididae</taxon>
        <taxon>Notodromas</taxon>
    </lineage>
</organism>
<keyword evidence="1" id="KW-1133">Transmembrane helix</keyword>
<proteinExistence type="predicted"/>
<dbReference type="EMBL" id="OA884517">
    <property type="protein sequence ID" value="CAD7280915.1"/>
    <property type="molecule type" value="Genomic_DNA"/>
</dbReference>
<feature type="transmembrane region" description="Helical" evidence="1">
    <location>
        <begin position="104"/>
        <end position="127"/>
    </location>
</feature>
<feature type="transmembrane region" description="Helical" evidence="1">
    <location>
        <begin position="21"/>
        <end position="40"/>
    </location>
</feature>
<evidence type="ECO:0000313" key="2">
    <source>
        <dbReference type="EMBL" id="CAD7280915.1"/>
    </source>
</evidence>
<gene>
    <name evidence="2" type="ORF">NMOB1V02_LOCUS8571</name>
</gene>
<evidence type="ECO:0000313" key="3">
    <source>
        <dbReference type="Proteomes" id="UP000678499"/>
    </source>
</evidence>
<evidence type="ECO:0000256" key="1">
    <source>
        <dbReference type="SAM" id="Phobius"/>
    </source>
</evidence>
<dbReference type="Proteomes" id="UP000678499">
    <property type="component" value="Unassembled WGS sequence"/>
</dbReference>
<keyword evidence="1" id="KW-0472">Membrane</keyword>
<accession>A0A7R9BSS5</accession>
<name>A0A7R9BSS5_9CRUS</name>
<dbReference type="EMBL" id="CAJPEX010002480">
    <property type="protein sequence ID" value="CAG0921067.1"/>
    <property type="molecule type" value="Genomic_DNA"/>
</dbReference>
<feature type="transmembrane region" description="Helical" evidence="1">
    <location>
        <begin position="133"/>
        <end position="152"/>
    </location>
</feature>
<keyword evidence="3" id="KW-1185">Reference proteome</keyword>
<dbReference type="AlphaFoldDB" id="A0A7R9BSS5"/>
<keyword evidence="1" id="KW-0812">Transmembrane</keyword>
<sequence>MGAGLCEVSGECHNTNIKITLVGPALAAVIIAIAQLVYAVNKMPYPGPNKLGEPPAEGFKRHNPVIWKVDIALSAIGILSIIALSAAYVWVIRSKRKVKKGYMIAVLTFMVLLTLALVIFNIVAAVHVSGNDIVIHVLNIVISLILFAVVVVESRTLLEGRSFVPQNRDESREDDEKL</sequence>
<reference evidence="2" key="1">
    <citation type="submission" date="2020-11" db="EMBL/GenBank/DDBJ databases">
        <authorList>
            <person name="Tran Van P."/>
        </authorList>
    </citation>
    <scope>NUCLEOTIDE SEQUENCE</scope>
</reference>